<comment type="caution">
    <text evidence="4">The sequence shown here is derived from an EMBL/GenBank/DDBJ whole genome shotgun (WGS) entry which is preliminary data.</text>
</comment>
<keyword evidence="2" id="KW-0732">Signal</keyword>
<evidence type="ECO:0000313" key="4">
    <source>
        <dbReference type="EMBL" id="HJA02204.1"/>
    </source>
</evidence>
<dbReference type="Pfam" id="PF01497">
    <property type="entry name" value="Peripla_BP_2"/>
    <property type="match status" value="1"/>
</dbReference>
<dbReference type="SUPFAM" id="SSF53807">
    <property type="entry name" value="Helical backbone' metal receptor"/>
    <property type="match status" value="1"/>
</dbReference>
<dbReference type="PROSITE" id="PS51257">
    <property type="entry name" value="PROKAR_LIPOPROTEIN"/>
    <property type="match status" value="1"/>
</dbReference>
<gene>
    <name evidence="4" type="ORF">H9797_02345</name>
</gene>
<sequence>MLFKRRIALALGAAALMFPALLSGCTKNWNDPIYVLPDPPAAYASFKDSAGETIVLQEKPERVAVLFSSFAELWQLAGGTVAVTVGESVERGFVPEGTPLVDDGAGKKIDLERLLIEEPDFVICSGDIAAQAETAETLTELNIPAAQFIVESFSDFLDVLKICTDITGDETAFEQYGAAQKQKIDTILAENSFEDVDILFVRAGSSARSVKAKTSEDHFAAEMLKELGTHNIADDSLLAGAVLSDTLSIEYILQEDPDYIFFTAMGDEEASQSFVKEMLKESAWQQLSAVRQGNYAFLEKELFHFKPNGRWAEAYETLARLLHTIG</sequence>
<evidence type="ECO:0000256" key="2">
    <source>
        <dbReference type="SAM" id="SignalP"/>
    </source>
</evidence>
<accession>A0A9D2KE39</accession>
<comment type="similarity">
    <text evidence="1">Belongs to the bacterial solute-binding protein 8 family.</text>
</comment>
<evidence type="ECO:0000256" key="1">
    <source>
        <dbReference type="ARBA" id="ARBA00008814"/>
    </source>
</evidence>
<dbReference type="EMBL" id="DXAJ01000034">
    <property type="protein sequence ID" value="HJA02204.1"/>
    <property type="molecule type" value="Genomic_DNA"/>
</dbReference>
<dbReference type="InterPro" id="IPR050902">
    <property type="entry name" value="ABC_Transporter_SBP"/>
</dbReference>
<dbReference type="InterPro" id="IPR002491">
    <property type="entry name" value="ABC_transptr_periplasmic_BD"/>
</dbReference>
<reference evidence="4" key="2">
    <citation type="submission" date="2021-04" db="EMBL/GenBank/DDBJ databases">
        <authorList>
            <person name="Gilroy R."/>
        </authorList>
    </citation>
    <scope>NUCLEOTIDE SEQUENCE</scope>
    <source>
        <strain evidence="4">CHK156-179</strain>
    </source>
</reference>
<name>A0A9D2KE39_9FIRM</name>
<dbReference type="PANTHER" id="PTHR30535:SF34">
    <property type="entry name" value="MOLYBDATE-BINDING PROTEIN MOLA"/>
    <property type="match status" value="1"/>
</dbReference>
<dbReference type="GO" id="GO:0071281">
    <property type="term" value="P:cellular response to iron ion"/>
    <property type="evidence" value="ECO:0007669"/>
    <property type="project" value="TreeGrafter"/>
</dbReference>
<dbReference type="Gene3D" id="3.40.50.1980">
    <property type="entry name" value="Nitrogenase molybdenum iron protein domain"/>
    <property type="match status" value="2"/>
</dbReference>
<feature type="signal peptide" evidence="2">
    <location>
        <begin position="1"/>
        <end position="22"/>
    </location>
</feature>
<feature type="chain" id="PRO_5039308479" evidence="2">
    <location>
        <begin position="23"/>
        <end position="326"/>
    </location>
</feature>
<evidence type="ECO:0000313" key="5">
    <source>
        <dbReference type="Proteomes" id="UP000824221"/>
    </source>
</evidence>
<dbReference type="PROSITE" id="PS50983">
    <property type="entry name" value="FE_B12_PBP"/>
    <property type="match status" value="1"/>
</dbReference>
<reference evidence="4" key="1">
    <citation type="journal article" date="2021" name="PeerJ">
        <title>Extensive microbial diversity within the chicken gut microbiome revealed by metagenomics and culture.</title>
        <authorList>
            <person name="Gilroy R."/>
            <person name="Ravi A."/>
            <person name="Getino M."/>
            <person name="Pursley I."/>
            <person name="Horton D.L."/>
            <person name="Alikhan N.F."/>
            <person name="Baker D."/>
            <person name="Gharbi K."/>
            <person name="Hall N."/>
            <person name="Watson M."/>
            <person name="Adriaenssens E.M."/>
            <person name="Foster-Nyarko E."/>
            <person name="Jarju S."/>
            <person name="Secka A."/>
            <person name="Antonio M."/>
            <person name="Oren A."/>
            <person name="Chaudhuri R.R."/>
            <person name="La Ragione R."/>
            <person name="Hildebrand F."/>
            <person name="Pallen M.J."/>
        </authorList>
    </citation>
    <scope>NUCLEOTIDE SEQUENCE</scope>
    <source>
        <strain evidence="4">CHK156-179</strain>
    </source>
</reference>
<evidence type="ECO:0000259" key="3">
    <source>
        <dbReference type="PROSITE" id="PS50983"/>
    </source>
</evidence>
<dbReference type="Proteomes" id="UP000824221">
    <property type="component" value="Unassembled WGS sequence"/>
</dbReference>
<dbReference type="PANTHER" id="PTHR30535">
    <property type="entry name" value="VITAMIN B12-BINDING PROTEIN"/>
    <property type="match status" value="1"/>
</dbReference>
<organism evidence="4 5">
    <name type="scientific">Candidatus Gallimonas gallistercoris</name>
    <dbReference type="NCBI Taxonomy" id="2838602"/>
    <lineage>
        <taxon>Bacteria</taxon>
        <taxon>Bacillati</taxon>
        <taxon>Bacillota</taxon>
        <taxon>Clostridia</taxon>
        <taxon>Candidatus Gallimonas</taxon>
    </lineage>
</organism>
<proteinExistence type="inferred from homology"/>
<dbReference type="AlphaFoldDB" id="A0A9D2KE39"/>
<protein>
    <submittedName>
        <fullName evidence="4">ABC transporter substrate-binding protein</fullName>
    </submittedName>
</protein>
<feature type="domain" description="Fe/B12 periplasmic-binding" evidence="3">
    <location>
        <begin position="62"/>
        <end position="326"/>
    </location>
</feature>